<accession>A0AA88YRL2</accession>
<dbReference type="Pfam" id="PF08477">
    <property type="entry name" value="Roc"/>
    <property type="match status" value="1"/>
</dbReference>
<reference evidence="7" key="1">
    <citation type="submission" date="2019-08" db="EMBL/GenBank/DDBJ databases">
        <title>The improved chromosome-level genome for the pearl oyster Pinctada fucata martensii using PacBio sequencing and Hi-C.</title>
        <authorList>
            <person name="Zheng Z."/>
        </authorList>
    </citation>
    <scope>NUCLEOTIDE SEQUENCE</scope>
    <source>
        <strain evidence="7">ZZ-2019</strain>
        <tissue evidence="7">Adductor muscle</tissue>
    </source>
</reference>
<dbReference type="InterPro" id="IPR036116">
    <property type="entry name" value="FN3_sf"/>
</dbReference>
<dbReference type="Gene3D" id="1.20.5.170">
    <property type="match status" value="2"/>
</dbReference>
<evidence type="ECO:0000259" key="5">
    <source>
        <dbReference type="PROSITE" id="PS50853"/>
    </source>
</evidence>
<dbReference type="SUPFAM" id="SSF49265">
    <property type="entry name" value="Fibronectin type III"/>
    <property type="match status" value="1"/>
</dbReference>
<feature type="compositionally biased region" description="Polar residues" evidence="4">
    <location>
        <begin position="322"/>
        <end position="333"/>
    </location>
</feature>
<evidence type="ECO:0000256" key="4">
    <source>
        <dbReference type="SAM" id="MobiDB-lite"/>
    </source>
</evidence>
<evidence type="ECO:0000313" key="8">
    <source>
        <dbReference type="Proteomes" id="UP001186944"/>
    </source>
</evidence>
<dbReference type="EMBL" id="VSWD01000002">
    <property type="protein sequence ID" value="KAK3107007.1"/>
    <property type="molecule type" value="Genomic_DNA"/>
</dbReference>
<protein>
    <submittedName>
        <fullName evidence="7">Uncharacterized protein</fullName>
    </submittedName>
</protein>
<dbReference type="Proteomes" id="UP001186944">
    <property type="component" value="Unassembled WGS sequence"/>
</dbReference>
<dbReference type="InterPro" id="IPR013783">
    <property type="entry name" value="Ig-like_fold"/>
</dbReference>
<dbReference type="SUPFAM" id="SSF57997">
    <property type="entry name" value="Tropomyosin"/>
    <property type="match status" value="1"/>
</dbReference>
<evidence type="ECO:0000256" key="3">
    <source>
        <dbReference type="SAM" id="Coils"/>
    </source>
</evidence>
<keyword evidence="3" id="KW-0175">Coiled coil</keyword>
<dbReference type="PROSITE" id="PS50853">
    <property type="entry name" value="FN3"/>
    <property type="match status" value="1"/>
</dbReference>
<feature type="compositionally biased region" description="Basic and acidic residues" evidence="4">
    <location>
        <begin position="334"/>
        <end position="357"/>
    </location>
</feature>
<dbReference type="InterPro" id="IPR003961">
    <property type="entry name" value="FN3_dom"/>
</dbReference>
<feature type="compositionally biased region" description="Basic and acidic residues" evidence="4">
    <location>
        <begin position="382"/>
        <end position="392"/>
    </location>
</feature>
<dbReference type="GO" id="GO:0000166">
    <property type="term" value="F:nucleotide binding"/>
    <property type="evidence" value="ECO:0007669"/>
    <property type="project" value="UniProtKB-KW"/>
</dbReference>
<dbReference type="AlphaFoldDB" id="A0AA88YRL2"/>
<dbReference type="InterPro" id="IPR020859">
    <property type="entry name" value="ROC"/>
</dbReference>
<evidence type="ECO:0000256" key="2">
    <source>
        <dbReference type="ARBA" id="ARBA00022741"/>
    </source>
</evidence>
<keyword evidence="1" id="KW-0677">Repeat</keyword>
<feature type="compositionally biased region" description="Basic and acidic residues" evidence="4">
    <location>
        <begin position="264"/>
        <end position="307"/>
    </location>
</feature>
<feature type="domain" description="Roc" evidence="6">
    <location>
        <begin position="182"/>
        <end position="563"/>
    </location>
</feature>
<dbReference type="SMART" id="SM00060">
    <property type="entry name" value="FN3"/>
    <property type="match status" value="1"/>
</dbReference>
<gene>
    <name evidence="7" type="ORF">FSP39_004855</name>
</gene>
<keyword evidence="2" id="KW-0547">Nucleotide-binding</keyword>
<comment type="caution">
    <text evidence="7">The sequence shown here is derived from an EMBL/GenBank/DDBJ whole genome shotgun (WGS) entry which is preliminary data.</text>
</comment>
<dbReference type="Pfam" id="PF00041">
    <property type="entry name" value="fn3"/>
    <property type="match status" value="1"/>
</dbReference>
<evidence type="ECO:0000313" key="7">
    <source>
        <dbReference type="EMBL" id="KAK3107007.1"/>
    </source>
</evidence>
<evidence type="ECO:0000259" key="6">
    <source>
        <dbReference type="PROSITE" id="PS51424"/>
    </source>
</evidence>
<proteinExistence type="predicted"/>
<dbReference type="CDD" id="cd00063">
    <property type="entry name" value="FN3"/>
    <property type="match status" value="2"/>
</dbReference>
<organism evidence="7 8">
    <name type="scientific">Pinctada imbricata</name>
    <name type="common">Atlantic pearl-oyster</name>
    <name type="synonym">Pinctada martensii</name>
    <dbReference type="NCBI Taxonomy" id="66713"/>
    <lineage>
        <taxon>Eukaryota</taxon>
        <taxon>Metazoa</taxon>
        <taxon>Spiralia</taxon>
        <taxon>Lophotrochozoa</taxon>
        <taxon>Mollusca</taxon>
        <taxon>Bivalvia</taxon>
        <taxon>Autobranchia</taxon>
        <taxon>Pteriomorphia</taxon>
        <taxon>Pterioida</taxon>
        <taxon>Pterioidea</taxon>
        <taxon>Pteriidae</taxon>
        <taxon>Pinctada</taxon>
    </lineage>
</organism>
<feature type="region of interest" description="Disordered" evidence="4">
    <location>
        <begin position="264"/>
        <end position="392"/>
    </location>
</feature>
<feature type="coiled-coil region" evidence="3">
    <location>
        <begin position="932"/>
        <end position="1008"/>
    </location>
</feature>
<feature type="domain" description="Fibronectin type-III" evidence="5">
    <location>
        <begin position="76"/>
        <end position="167"/>
    </location>
</feature>
<dbReference type="PROSITE" id="PS51424">
    <property type="entry name" value="ROC"/>
    <property type="match status" value="1"/>
</dbReference>
<dbReference type="InterPro" id="IPR027417">
    <property type="entry name" value="P-loop_NTPase"/>
</dbReference>
<name>A0AA88YRL2_PINIB</name>
<keyword evidence="8" id="KW-1185">Reference proteome</keyword>
<dbReference type="SUPFAM" id="SSF52540">
    <property type="entry name" value="P-loop containing nucleoside triphosphate hydrolases"/>
    <property type="match status" value="1"/>
</dbReference>
<sequence length="1018" mass="116949">MELEAKEISYSSVLLQWENTINQRDNSEVLYLIEYGITRTNHAEEKIRVNSCAYRLENLKHSTEYEVQVKLGSPSALGKLEYTEITETSILLKWEPKKHTRGEDSAYFVEYETTHPDIKIEREEVESCEYRLEKLRHSTEYRVQIKVKTDSGETEHTDKIIFETRRLSDLEIQAFERDLKKSEVRLKNVRLMAIGHQGVGKTTLLHRLRNLASNPSEAELSTIFPTKSIKTDLNYAVCTGNGSIICLGEEDICRRKLGMRLEEKDKPVKGESEHSNPKAGKDKQTFKKSSEYTHKSRHGDTSSKPEVDNGSLSRIENKTNESKTISNRNGTESTDIKKDTNRLSAKEVEQPKTDTVKSHSTVIDETNKGEVLSESESGSAQKDSKDIAKKPSDIDDDLARDLREVLKKAQIGTEDESFISYWDFAGEDAYHDTHVAFMSSDAVYLLLFNAAELVNEEYSGRQEEHLIFWLQNIASLRSTNESTPPVIVMGTHVDELNVEFEPEVKGKLEDKIRQLARDQGALSNLQGIFLKNLKTDMVLDVWETIQDSRKKQEHWNQKVPTKMQILEYILTLEKVRSYSSSKEKIQATWDKIGGGSEDEDDLNLYLKVLSNSGSILFLEHDKHVILDISWIIKRFSDIFSPDSRKSHSALSDLKDECRIDREIFFQQFMPKNEKEGNDALNVFLFLGLIVESNGYITVPAYLKEKNLDLTGMRHMIEQKKGNENIKMSKTLAVTFKRGETPLSTIFFNSILVVLINTFRKKLNSPTQRETCLTSIGKTSGILDDLQDYGLLYEMKKSTLKLIVFSRRSSGIRTNILSDIISKINKVNYAYNKKHLDMILEISEGYTVPFHSKKGKEQMEIWTSTDVGGVVFECMKCFNTLEDISTVQRGIRRLDTRMEGLDTRVEGLDTRVEGLDIRVEGLDTRVEGLDTRVEGLDTRMEGLDTRVEELDRRVEELDTRVEPLERGRERLDRGVERLDRGVERLDREVERLDMAARENKRDIEDIRRQKHSVKGKKRK</sequence>
<dbReference type="Gene3D" id="3.40.50.300">
    <property type="entry name" value="P-loop containing nucleotide triphosphate hydrolases"/>
    <property type="match status" value="1"/>
</dbReference>
<dbReference type="Gene3D" id="2.60.40.10">
    <property type="entry name" value="Immunoglobulins"/>
    <property type="match status" value="2"/>
</dbReference>
<evidence type="ECO:0000256" key="1">
    <source>
        <dbReference type="ARBA" id="ARBA00022737"/>
    </source>
</evidence>